<reference evidence="1 2" key="1">
    <citation type="submission" date="2022-08" db="EMBL/GenBank/DDBJ databases">
        <title>Myroides zhujiangensis sp. nov., a novel bacterium isolated from sediment in the Pearl River Estuary.</title>
        <authorList>
            <person name="Cui L."/>
        </authorList>
    </citation>
    <scope>NUCLEOTIDE SEQUENCE [LARGE SCALE GENOMIC DNA]</scope>
    <source>
        <strain evidence="1 2">SCSIO 72103</strain>
    </source>
</reference>
<gene>
    <name evidence="1" type="ORF">NPX36_11590</name>
</gene>
<evidence type="ECO:0000313" key="1">
    <source>
        <dbReference type="EMBL" id="UUV20954.1"/>
    </source>
</evidence>
<organism evidence="1 2">
    <name type="scientific">Paenimyroides aestuarii</name>
    <dbReference type="NCBI Taxonomy" id="2968490"/>
    <lineage>
        <taxon>Bacteria</taxon>
        <taxon>Pseudomonadati</taxon>
        <taxon>Bacteroidota</taxon>
        <taxon>Flavobacteriia</taxon>
        <taxon>Flavobacteriales</taxon>
        <taxon>Flavobacteriaceae</taxon>
        <taxon>Paenimyroides</taxon>
    </lineage>
</organism>
<protein>
    <submittedName>
        <fullName evidence="1">Uncharacterized protein</fullName>
    </submittedName>
</protein>
<dbReference type="RefSeq" id="WP_257498870.1">
    <property type="nucleotide sequence ID" value="NZ_CP102382.1"/>
</dbReference>
<evidence type="ECO:0000313" key="2">
    <source>
        <dbReference type="Proteomes" id="UP001317001"/>
    </source>
</evidence>
<sequence length="122" mass="14244">MKKIKNFVLSILLTVIFLFALKQLIPVLNLDGYSGLLLNTLLVEETKFSENYSHKKFLKIKEGMTKEEVLKIIGNPIVEWNPQNDIDALQYSESPSSTHYRLRQVYLKDNKVAERISYFYVD</sequence>
<dbReference type="Proteomes" id="UP001317001">
    <property type="component" value="Chromosome"/>
</dbReference>
<proteinExistence type="predicted"/>
<name>A0ABY5NRE0_9FLAO</name>
<dbReference type="EMBL" id="CP102382">
    <property type="protein sequence ID" value="UUV20954.1"/>
    <property type="molecule type" value="Genomic_DNA"/>
</dbReference>
<keyword evidence="2" id="KW-1185">Reference proteome</keyword>
<accession>A0ABY5NRE0</accession>